<dbReference type="InterPro" id="IPR018188">
    <property type="entry name" value="RNase_T2_His_AS_1"/>
</dbReference>
<proteinExistence type="inferred from homology"/>
<keyword evidence="6" id="KW-1133">Transmembrane helix</keyword>
<sequence length="331" mass="38151">MLAFLKNIIVNSKSRLCCLQGMDLPFSLRLLFSVLFLLECSHVEAASFDYFTLAFQWPITYCSDKKTNCYQKHIWTIHGLWPSNINGRNPDYCNNTFDGSQITSIKKTLDEFWPNLDLTKKNTDFWSYEWRKHGSCANSVEKVSTTLDYFKKALQLAKQYNVTSILSKKKITENNINTYTINDVQSAMEGSTRFKSNIIWNENKCTPLLSEIRICFSKTFDVIDCPWPTKSNKKVKYPAACTKNLNSSKEGEYQTTNTHNFKESPTSCDQCTKPKPPDNNTADEVEVTSLSVFLLIALVFVLYVFFKKCKRSSYEQISDTMKSDENQLHPL</sequence>
<dbReference type="GO" id="GO:0006401">
    <property type="term" value="P:RNA catabolic process"/>
    <property type="evidence" value="ECO:0007669"/>
    <property type="project" value="TreeGrafter"/>
</dbReference>
<accession>A0A8W8JKW0</accession>
<dbReference type="GO" id="GO:0033897">
    <property type="term" value="F:ribonuclease T2 activity"/>
    <property type="evidence" value="ECO:0007669"/>
    <property type="project" value="InterPro"/>
</dbReference>
<keyword evidence="2" id="KW-1015">Disulfide bond</keyword>
<dbReference type="InterPro" id="IPR001568">
    <property type="entry name" value="RNase_T2-like"/>
</dbReference>
<feature type="active site" evidence="3">
    <location>
        <position position="129"/>
    </location>
</feature>
<dbReference type="InterPro" id="IPR033130">
    <property type="entry name" value="RNase_T2_His_AS_2"/>
</dbReference>
<dbReference type="GO" id="GO:0005576">
    <property type="term" value="C:extracellular region"/>
    <property type="evidence" value="ECO:0007669"/>
    <property type="project" value="TreeGrafter"/>
</dbReference>
<dbReference type="PROSITE" id="PS00530">
    <property type="entry name" value="RNASE_T2_1"/>
    <property type="match status" value="1"/>
</dbReference>
<evidence type="ECO:0000256" key="6">
    <source>
        <dbReference type="SAM" id="Phobius"/>
    </source>
</evidence>
<feature type="transmembrane region" description="Helical" evidence="6">
    <location>
        <begin position="287"/>
        <end position="306"/>
    </location>
</feature>
<feature type="compositionally biased region" description="Polar residues" evidence="5">
    <location>
        <begin position="250"/>
        <end position="270"/>
    </location>
</feature>
<dbReference type="Proteomes" id="UP000005408">
    <property type="component" value="Unassembled WGS sequence"/>
</dbReference>
<feature type="active site" evidence="3">
    <location>
        <position position="78"/>
    </location>
</feature>
<dbReference type="PANTHER" id="PTHR11240">
    <property type="entry name" value="RIBONUCLEASE T2"/>
    <property type="match status" value="1"/>
</dbReference>
<keyword evidence="6" id="KW-0472">Membrane</keyword>
<feature type="signal peptide" evidence="7">
    <location>
        <begin position="1"/>
        <end position="45"/>
    </location>
</feature>
<evidence type="ECO:0000256" key="1">
    <source>
        <dbReference type="ARBA" id="ARBA00007469"/>
    </source>
</evidence>
<evidence type="ECO:0000313" key="9">
    <source>
        <dbReference type="Proteomes" id="UP000005408"/>
    </source>
</evidence>
<dbReference type="Pfam" id="PF00445">
    <property type="entry name" value="Ribonuclease_T2"/>
    <property type="match status" value="1"/>
</dbReference>
<dbReference type="Gene3D" id="3.90.730.10">
    <property type="entry name" value="Ribonuclease T2-like"/>
    <property type="match status" value="1"/>
</dbReference>
<feature type="active site" evidence="3">
    <location>
        <position position="133"/>
    </location>
</feature>
<dbReference type="EnsemblMetazoa" id="G19766.1">
    <property type="protein sequence ID" value="G19766.1:cds"/>
    <property type="gene ID" value="G19766"/>
</dbReference>
<dbReference type="InterPro" id="IPR033697">
    <property type="entry name" value="Ribonuclease_T2_eukaryotic"/>
</dbReference>
<feature type="chain" id="PRO_5036473076" evidence="7">
    <location>
        <begin position="46"/>
        <end position="331"/>
    </location>
</feature>
<feature type="region of interest" description="Disordered" evidence="5">
    <location>
        <begin position="250"/>
        <end position="279"/>
    </location>
</feature>
<comment type="similarity">
    <text evidence="1 4">Belongs to the RNase T2 family.</text>
</comment>
<keyword evidence="6" id="KW-0812">Transmembrane</keyword>
<reference evidence="8" key="1">
    <citation type="submission" date="2022-08" db="UniProtKB">
        <authorList>
            <consortium name="EnsemblMetazoa"/>
        </authorList>
    </citation>
    <scope>IDENTIFICATION</scope>
    <source>
        <strain evidence="8">05x7-T-G4-1.051#20</strain>
    </source>
</reference>
<keyword evidence="9" id="KW-1185">Reference proteome</keyword>
<protein>
    <submittedName>
        <fullName evidence="8">Uncharacterized protein</fullName>
    </submittedName>
</protein>
<dbReference type="PANTHER" id="PTHR11240:SF22">
    <property type="entry name" value="RIBONUCLEASE T2"/>
    <property type="match status" value="1"/>
</dbReference>
<evidence type="ECO:0000256" key="3">
    <source>
        <dbReference type="PIRSR" id="PIRSR633697-1"/>
    </source>
</evidence>
<evidence type="ECO:0000256" key="4">
    <source>
        <dbReference type="RuleBase" id="RU004328"/>
    </source>
</evidence>
<evidence type="ECO:0000256" key="7">
    <source>
        <dbReference type="SAM" id="SignalP"/>
    </source>
</evidence>
<dbReference type="PROSITE" id="PS00531">
    <property type="entry name" value="RNASE_T2_2"/>
    <property type="match status" value="1"/>
</dbReference>
<dbReference type="GO" id="GO:0003723">
    <property type="term" value="F:RNA binding"/>
    <property type="evidence" value="ECO:0007669"/>
    <property type="project" value="InterPro"/>
</dbReference>
<name>A0A8W8JKW0_MAGGI</name>
<keyword evidence="7" id="KW-0732">Signal</keyword>
<dbReference type="CDD" id="cd01061">
    <property type="entry name" value="RNase_T2_euk"/>
    <property type="match status" value="1"/>
</dbReference>
<dbReference type="AlphaFoldDB" id="A0A8W8JKW0"/>
<organism evidence="8 9">
    <name type="scientific">Magallana gigas</name>
    <name type="common">Pacific oyster</name>
    <name type="synonym">Crassostrea gigas</name>
    <dbReference type="NCBI Taxonomy" id="29159"/>
    <lineage>
        <taxon>Eukaryota</taxon>
        <taxon>Metazoa</taxon>
        <taxon>Spiralia</taxon>
        <taxon>Lophotrochozoa</taxon>
        <taxon>Mollusca</taxon>
        <taxon>Bivalvia</taxon>
        <taxon>Autobranchia</taxon>
        <taxon>Pteriomorphia</taxon>
        <taxon>Ostreida</taxon>
        <taxon>Ostreoidea</taxon>
        <taxon>Ostreidae</taxon>
        <taxon>Magallana</taxon>
    </lineage>
</organism>
<evidence type="ECO:0000256" key="2">
    <source>
        <dbReference type="ARBA" id="ARBA00023157"/>
    </source>
</evidence>
<evidence type="ECO:0000256" key="5">
    <source>
        <dbReference type="SAM" id="MobiDB-lite"/>
    </source>
</evidence>
<dbReference type="SUPFAM" id="SSF55895">
    <property type="entry name" value="Ribonuclease Rh-like"/>
    <property type="match status" value="1"/>
</dbReference>
<dbReference type="InterPro" id="IPR036430">
    <property type="entry name" value="RNase_T2-like_sf"/>
</dbReference>
<evidence type="ECO:0000313" key="8">
    <source>
        <dbReference type="EnsemblMetazoa" id="G19766.1:cds"/>
    </source>
</evidence>